<evidence type="ECO:0000313" key="2">
    <source>
        <dbReference type="Proteomes" id="UP000186817"/>
    </source>
</evidence>
<dbReference type="OrthoDB" id="538336at2759"/>
<dbReference type="SUPFAM" id="SSF56645">
    <property type="entry name" value="Acyl-CoA dehydrogenase NM domain-like"/>
    <property type="match status" value="1"/>
</dbReference>
<accession>A0A1Q9E856</accession>
<evidence type="ECO:0000313" key="1">
    <source>
        <dbReference type="EMBL" id="OLQ03591.1"/>
    </source>
</evidence>
<dbReference type="GO" id="GO:0003997">
    <property type="term" value="F:acyl-CoA oxidase activity"/>
    <property type="evidence" value="ECO:0007669"/>
    <property type="project" value="InterPro"/>
</dbReference>
<dbReference type="InterPro" id="IPR036250">
    <property type="entry name" value="AcylCo_DH-like_C"/>
</dbReference>
<dbReference type="GO" id="GO:0033540">
    <property type="term" value="P:fatty acid beta-oxidation using acyl-CoA oxidase"/>
    <property type="evidence" value="ECO:0007669"/>
    <property type="project" value="TreeGrafter"/>
</dbReference>
<dbReference type="GO" id="GO:0005777">
    <property type="term" value="C:peroxisome"/>
    <property type="evidence" value="ECO:0007669"/>
    <property type="project" value="InterPro"/>
</dbReference>
<name>A0A1Q9E856_SYMMI</name>
<dbReference type="InterPro" id="IPR009100">
    <property type="entry name" value="AcylCoA_DH/oxidase_NM_dom_sf"/>
</dbReference>
<dbReference type="EMBL" id="LSRX01000232">
    <property type="protein sequence ID" value="OLQ03591.1"/>
    <property type="molecule type" value="Genomic_DNA"/>
</dbReference>
<dbReference type="PANTHER" id="PTHR10909">
    <property type="entry name" value="ELECTRON TRANSPORT OXIDOREDUCTASE"/>
    <property type="match status" value="1"/>
</dbReference>
<sequence length="613" mass="68027">MEEATLSAVLAVLPPWATATLAFGTFVTAFAIVASTQALLTWDTIHWPWSRVLQRANGGLPSLKDPKTDAYSRLQSNDLRRRENCLLKKFQSLLDLDPSQVNENAPWTEHAELLRTLLPGGYLSLDSITTREGMLDFFASHRVMARQECLSCCLGIRMNVHYNLFCGTILALGSEEQKSWLKDAQSSGLLGCFMLTETGAGVLSGLVVETVATWVWHDNQGRGGFELHTPSRSAEKTWISQGLAADYGLVVAQLVIDQRSLGAHVFLVDMRSEGISRECMGEKTTFNALDNARVSFNHVQLPATALLSRLCHVQPHLSGNSWHAEYVFAGKRPPTFIQIAQRLLSGRMCISDSAITYLEGVLGVTKKYAEGRLVWVDKERKMPLADLPYMAKGLESVEVGLTVHKAFLLLVQSDFAQAIEANSELSRALVTQIAAAKVEAVDFAIKSLALLRRDVGSFGLMASSPFGSNSDILLCCRFAEGDSRVLQQMVTRDLVRAHSKLSAVLRLFYRVLKAWLSGALHGSAKLRYLRDQRLLQLLCVLGKQHWNIRRQGVSKAQAESDAWLQAGELVYDVAKTHAQQLIHSTVEERCGRSVETDRFMDMCISDCEARHVY</sequence>
<organism evidence="1 2">
    <name type="scientific">Symbiodinium microadriaticum</name>
    <name type="common">Dinoflagellate</name>
    <name type="synonym">Zooxanthella microadriatica</name>
    <dbReference type="NCBI Taxonomy" id="2951"/>
    <lineage>
        <taxon>Eukaryota</taxon>
        <taxon>Sar</taxon>
        <taxon>Alveolata</taxon>
        <taxon>Dinophyceae</taxon>
        <taxon>Suessiales</taxon>
        <taxon>Symbiodiniaceae</taxon>
        <taxon>Symbiodinium</taxon>
    </lineage>
</organism>
<dbReference type="GO" id="GO:0055088">
    <property type="term" value="P:lipid homeostasis"/>
    <property type="evidence" value="ECO:0007669"/>
    <property type="project" value="TreeGrafter"/>
</dbReference>
<protein>
    <submittedName>
        <fullName evidence="1">Acyl-coenzyme A oxidase-like protein</fullName>
    </submittedName>
</protein>
<dbReference type="GO" id="GO:0005504">
    <property type="term" value="F:fatty acid binding"/>
    <property type="evidence" value="ECO:0007669"/>
    <property type="project" value="TreeGrafter"/>
</dbReference>
<dbReference type="GO" id="GO:0071949">
    <property type="term" value="F:FAD binding"/>
    <property type="evidence" value="ECO:0007669"/>
    <property type="project" value="InterPro"/>
</dbReference>
<proteinExistence type="predicted"/>
<dbReference type="InterPro" id="IPR046373">
    <property type="entry name" value="Acyl-CoA_Oxase/DH_mid-dom_sf"/>
</dbReference>
<dbReference type="AlphaFoldDB" id="A0A1Q9E856"/>
<keyword evidence="2" id="KW-1185">Reference proteome</keyword>
<dbReference type="Proteomes" id="UP000186817">
    <property type="component" value="Unassembled WGS sequence"/>
</dbReference>
<reference evidence="1 2" key="1">
    <citation type="submission" date="2016-02" db="EMBL/GenBank/DDBJ databases">
        <title>Genome analysis of coral dinoflagellate symbionts highlights evolutionary adaptations to a symbiotic lifestyle.</title>
        <authorList>
            <person name="Aranda M."/>
            <person name="Li Y."/>
            <person name="Liew Y.J."/>
            <person name="Baumgarten S."/>
            <person name="Simakov O."/>
            <person name="Wilson M."/>
            <person name="Piel J."/>
            <person name="Ashoor H."/>
            <person name="Bougouffa S."/>
            <person name="Bajic V.B."/>
            <person name="Ryu T."/>
            <person name="Ravasi T."/>
            <person name="Bayer T."/>
            <person name="Micklem G."/>
            <person name="Kim H."/>
            <person name="Bhak J."/>
            <person name="Lajeunesse T.C."/>
            <person name="Voolstra C.R."/>
        </authorList>
    </citation>
    <scope>NUCLEOTIDE SEQUENCE [LARGE SCALE GENOMIC DNA]</scope>
    <source>
        <strain evidence="1 2">CCMP2467</strain>
    </source>
</reference>
<dbReference type="InterPro" id="IPR012258">
    <property type="entry name" value="Acyl-CoA_oxidase"/>
</dbReference>
<comment type="caution">
    <text evidence="1">The sequence shown here is derived from an EMBL/GenBank/DDBJ whole genome shotgun (WGS) entry which is preliminary data.</text>
</comment>
<dbReference type="Gene3D" id="1.20.140.10">
    <property type="entry name" value="Butyryl-CoA Dehydrogenase, subunit A, domain 3"/>
    <property type="match status" value="1"/>
</dbReference>
<dbReference type="PANTHER" id="PTHR10909:SF382">
    <property type="entry name" value="ACYL-COENZYME A OXIDASE"/>
    <property type="match status" value="1"/>
</dbReference>
<dbReference type="SUPFAM" id="SSF47203">
    <property type="entry name" value="Acyl-CoA dehydrogenase C-terminal domain-like"/>
    <property type="match status" value="1"/>
</dbReference>
<dbReference type="Gene3D" id="2.40.110.10">
    <property type="entry name" value="Butyryl-CoA Dehydrogenase, subunit A, domain 2"/>
    <property type="match status" value="1"/>
</dbReference>
<gene>
    <name evidence="1" type="primary">ACOXL</name>
    <name evidence="1" type="ORF">AK812_SmicGene13457</name>
</gene>